<dbReference type="GO" id="GO:0003735">
    <property type="term" value="F:structural constituent of ribosome"/>
    <property type="evidence" value="ECO:0007669"/>
    <property type="project" value="InterPro"/>
</dbReference>
<comment type="caution">
    <text evidence="2">The sequence shown here is derived from an EMBL/GenBank/DDBJ whole genome shotgun (WGS) entry which is preliminary data.</text>
</comment>
<dbReference type="Proteomes" id="UP001230051">
    <property type="component" value="Unassembled WGS sequence"/>
</dbReference>
<dbReference type="Pfam" id="PF10213">
    <property type="entry name" value="MRP-S28"/>
    <property type="match status" value="1"/>
</dbReference>
<evidence type="ECO:0000313" key="2">
    <source>
        <dbReference type="EMBL" id="KAK1167293.1"/>
    </source>
</evidence>
<evidence type="ECO:0000313" key="3">
    <source>
        <dbReference type="Proteomes" id="UP001230051"/>
    </source>
</evidence>
<sequence length="335" mass="38078">MAASTMCTAWVSCITRKHCHGVFGIIRSPLFRGACYSTALSVPTNKDVMTRGNRSTMVRRPKREPAAPRTDKMTVDQDWSSVYPTAASFKPSTVPLPIRMGYPVKRGVPPEKKGNLELIKIPNFLHLTPAAIKRQCAALSVFCTKWPETLDSEAKCEQHFPIQVKMTDFVFAGPSVRNPKARVSTLTVKVSSLNLDDHGRKKLIKLAGERHNKETDTLTFTADRCPLRRQNYDYAMYLLTVLYHESSKHEPWEKEKTEADMEEYLWESSTSERNALETLLRMKGSEEGFAPTREELLSSRPMQEYRNSVTNLKNVGENESTLLQYKESVKNLLNL</sequence>
<feature type="domain" description="Small ribosomal subunit protein mS35 mitochondrial conserved" evidence="1">
    <location>
        <begin position="178"/>
        <end position="249"/>
    </location>
</feature>
<dbReference type="EMBL" id="JAGXEW010000010">
    <property type="protein sequence ID" value="KAK1167293.1"/>
    <property type="molecule type" value="Genomic_DNA"/>
</dbReference>
<keyword evidence="3" id="KW-1185">Reference proteome</keyword>
<gene>
    <name evidence="2" type="primary">MRPS35</name>
    <name evidence="2" type="ORF">AOXY_G12010</name>
</gene>
<reference evidence="2" key="1">
    <citation type="submission" date="2022-02" db="EMBL/GenBank/DDBJ databases">
        <title>Atlantic sturgeon de novo genome assembly.</title>
        <authorList>
            <person name="Stock M."/>
            <person name="Klopp C."/>
            <person name="Guiguen Y."/>
            <person name="Cabau C."/>
            <person name="Parinello H."/>
            <person name="Santidrian Yebra-Pimentel E."/>
            <person name="Kuhl H."/>
            <person name="Dirks R.P."/>
            <person name="Guessner J."/>
            <person name="Wuertz S."/>
            <person name="Du K."/>
            <person name="Schartl M."/>
        </authorList>
    </citation>
    <scope>NUCLEOTIDE SEQUENCE</scope>
    <source>
        <strain evidence="2">STURGEONOMICS-FGT-2020</strain>
        <tissue evidence="2">Whole blood</tissue>
    </source>
</reference>
<dbReference type="InterPro" id="IPR039848">
    <property type="entry name" value="Ribosomal_mS35_mt"/>
</dbReference>
<dbReference type="GO" id="GO:0005763">
    <property type="term" value="C:mitochondrial small ribosomal subunit"/>
    <property type="evidence" value="ECO:0007669"/>
    <property type="project" value="TreeGrafter"/>
</dbReference>
<dbReference type="AlphaFoldDB" id="A0AAD8DFV8"/>
<dbReference type="PANTHER" id="PTHR13490:SF0">
    <property type="entry name" value="SMALL RIBOSOMAL SUBUNIT PROTEIN MS35"/>
    <property type="match status" value="1"/>
</dbReference>
<accession>A0AAD8DFV8</accession>
<protein>
    <submittedName>
        <fullName evidence="2">28S ribosomal protein S35, mitochondrial</fullName>
    </submittedName>
</protein>
<dbReference type="GO" id="GO:0032543">
    <property type="term" value="P:mitochondrial translation"/>
    <property type="evidence" value="ECO:0007669"/>
    <property type="project" value="InterPro"/>
</dbReference>
<keyword evidence="2" id="KW-0689">Ribosomal protein</keyword>
<organism evidence="2 3">
    <name type="scientific">Acipenser oxyrinchus oxyrinchus</name>
    <dbReference type="NCBI Taxonomy" id="40147"/>
    <lineage>
        <taxon>Eukaryota</taxon>
        <taxon>Metazoa</taxon>
        <taxon>Chordata</taxon>
        <taxon>Craniata</taxon>
        <taxon>Vertebrata</taxon>
        <taxon>Euteleostomi</taxon>
        <taxon>Actinopterygii</taxon>
        <taxon>Chondrostei</taxon>
        <taxon>Acipenseriformes</taxon>
        <taxon>Acipenseridae</taxon>
        <taxon>Acipenser</taxon>
    </lineage>
</organism>
<proteinExistence type="predicted"/>
<keyword evidence="2" id="KW-0687">Ribonucleoprotein</keyword>
<dbReference type="InterPro" id="IPR019349">
    <property type="entry name" value="Ribosomal_mS35_mit"/>
</dbReference>
<evidence type="ECO:0000259" key="1">
    <source>
        <dbReference type="Pfam" id="PF10213"/>
    </source>
</evidence>
<name>A0AAD8DFV8_ACIOX</name>
<dbReference type="PANTHER" id="PTHR13490">
    <property type="entry name" value="MITOCHONDRIAL 28S RIBOSOMAL PROTEIN S28"/>
    <property type="match status" value="1"/>
</dbReference>